<evidence type="ECO:0000256" key="1">
    <source>
        <dbReference type="SAM" id="SignalP"/>
    </source>
</evidence>
<gene>
    <name evidence="2" type="ORF">GCM10017620_21320</name>
</gene>
<comment type="caution">
    <text evidence="2">The sequence shown here is derived from an EMBL/GenBank/DDBJ whole genome shotgun (WGS) entry which is preliminary data.</text>
</comment>
<evidence type="ECO:0000313" key="3">
    <source>
        <dbReference type="Proteomes" id="UP001143509"/>
    </source>
</evidence>
<feature type="signal peptide" evidence="1">
    <location>
        <begin position="1"/>
        <end position="24"/>
    </location>
</feature>
<name>A0ABQ5T8P1_9CAUL</name>
<accession>A0ABQ5T8P1</accession>
<feature type="chain" id="PRO_5046653218" description="DUF3551 domain-containing protein" evidence="1">
    <location>
        <begin position="25"/>
        <end position="66"/>
    </location>
</feature>
<evidence type="ECO:0000313" key="2">
    <source>
        <dbReference type="EMBL" id="GLK49159.1"/>
    </source>
</evidence>
<organism evidence="2 3">
    <name type="scientific">Brevundimonas intermedia</name>
    <dbReference type="NCBI Taxonomy" id="74315"/>
    <lineage>
        <taxon>Bacteria</taxon>
        <taxon>Pseudomonadati</taxon>
        <taxon>Pseudomonadota</taxon>
        <taxon>Alphaproteobacteria</taxon>
        <taxon>Caulobacterales</taxon>
        <taxon>Caulobacteraceae</taxon>
        <taxon>Brevundimonas</taxon>
    </lineage>
</organism>
<evidence type="ECO:0008006" key="4">
    <source>
        <dbReference type="Google" id="ProtNLM"/>
    </source>
</evidence>
<dbReference type="EMBL" id="BSFD01000006">
    <property type="protein sequence ID" value="GLK49159.1"/>
    <property type="molecule type" value="Genomic_DNA"/>
</dbReference>
<keyword evidence="1" id="KW-0732">Signal</keyword>
<protein>
    <recommendedName>
        <fullName evidence="4">DUF3551 domain-containing protein</fullName>
    </recommendedName>
</protein>
<keyword evidence="3" id="KW-1185">Reference proteome</keyword>
<reference evidence="2" key="2">
    <citation type="submission" date="2023-01" db="EMBL/GenBank/DDBJ databases">
        <authorList>
            <person name="Sun Q."/>
            <person name="Evtushenko L."/>
        </authorList>
    </citation>
    <scope>NUCLEOTIDE SEQUENCE</scope>
    <source>
        <strain evidence="2">VKM B-1499</strain>
    </source>
</reference>
<dbReference type="Proteomes" id="UP001143509">
    <property type="component" value="Unassembled WGS sequence"/>
</dbReference>
<reference evidence="2" key="1">
    <citation type="journal article" date="2014" name="Int. J. Syst. Evol. Microbiol.">
        <title>Complete genome of a new Firmicutes species belonging to the dominant human colonic microbiota ('Ruminococcus bicirculans') reveals two chromosomes and a selective capacity to utilize plant glucans.</title>
        <authorList>
            <consortium name="NISC Comparative Sequencing Program"/>
            <person name="Wegmann U."/>
            <person name="Louis P."/>
            <person name="Goesmann A."/>
            <person name="Henrissat B."/>
            <person name="Duncan S.H."/>
            <person name="Flint H.J."/>
        </authorList>
    </citation>
    <scope>NUCLEOTIDE SEQUENCE</scope>
    <source>
        <strain evidence="2">VKM B-1499</strain>
    </source>
</reference>
<dbReference type="RefSeq" id="WP_271165356.1">
    <property type="nucleotide sequence ID" value="NZ_BSFD01000006.1"/>
</dbReference>
<proteinExistence type="predicted"/>
<sequence>MIKKLVIAATFAGSMLVGVPTASASPFLCMQQYQAALAACEGDEPCETFANISYTQCLDKLAQEYS</sequence>